<evidence type="ECO:0000313" key="1">
    <source>
        <dbReference type="EMBL" id="ARM74926.1"/>
    </source>
</evidence>
<dbReference type="RefSeq" id="WP_148690680.1">
    <property type="nucleotide sequence ID" value="NZ_CP020477.1"/>
</dbReference>
<organism evidence="1 2">
    <name type="scientific">Acidianus manzaensis</name>
    <dbReference type="NCBI Taxonomy" id="282676"/>
    <lineage>
        <taxon>Archaea</taxon>
        <taxon>Thermoproteota</taxon>
        <taxon>Thermoprotei</taxon>
        <taxon>Sulfolobales</taxon>
        <taxon>Sulfolobaceae</taxon>
        <taxon>Acidianus</taxon>
    </lineage>
</organism>
<dbReference type="GeneID" id="41589662"/>
<dbReference type="KEGG" id="aman:B6F84_02045"/>
<proteinExistence type="predicted"/>
<reference evidence="1 2" key="1">
    <citation type="submission" date="2017-03" db="EMBL/GenBank/DDBJ databases">
        <title>Sulfur activation and transportation mechanism of thermophilic Archaea Acidianus manzaensis YN-25.</title>
        <authorList>
            <person name="Ma Y."/>
            <person name="Yang Y."/>
            <person name="Xia J."/>
        </authorList>
    </citation>
    <scope>NUCLEOTIDE SEQUENCE [LARGE SCALE GENOMIC DNA]</scope>
    <source>
        <strain evidence="1 2">YN-25</strain>
    </source>
</reference>
<keyword evidence="2" id="KW-1185">Reference proteome</keyword>
<gene>
    <name evidence="1" type="ORF">B6F84_02045</name>
</gene>
<name>A0A1W6JXB8_9CREN</name>
<dbReference type="Proteomes" id="UP000193404">
    <property type="component" value="Chromosome"/>
</dbReference>
<evidence type="ECO:0000313" key="2">
    <source>
        <dbReference type="Proteomes" id="UP000193404"/>
    </source>
</evidence>
<dbReference type="EMBL" id="CP020477">
    <property type="protein sequence ID" value="ARM74926.1"/>
    <property type="molecule type" value="Genomic_DNA"/>
</dbReference>
<dbReference type="AlphaFoldDB" id="A0A1W6JXB8"/>
<accession>A0A1W6JXB8</accession>
<dbReference type="OrthoDB" id="42831at2157"/>
<protein>
    <submittedName>
        <fullName evidence="1">Uncharacterized protein</fullName>
    </submittedName>
</protein>
<sequence length="144" mass="17206">MLSFLIGSPAPSWYDLKDIFEEYSNVAVYVDKDNKIEIIKVSDVNDFFLPTSVLLDPSYLNKLKVYYLKLKKYVAFPSFNLELIRYFVQFEKWRAMEYYCGDTFKGGWIIYDCEGEKCEQKQMKHLRLDDSLDSIKEHMKIFEE</sequence>